<sequence>MLKSINNRIVFLDYMRIFAFVSVVIGHRYYSQEIQALSTDLTVHITIRTFLDLITPLVYGGAAGVIIFFLTSGYIITHVLQTENTLDFYVKRIFRIYPLYVFALCVELLMNWGIKDIPVPPLASLVPRFLLIGDFFNSDYGLAGVEWTLRVEILFYVFMGSLKYLGFINKPSTLPYLFGAVGVLLYVLPAFPTKEIWSHGYFSIYFYFLLIGSCAYLAQAGLVSTRVCTTFSVLLFILHIMKITEGQSSFLQSNYAIISMLIFFISLRFQSAFVDSPVVRTLSDLTFSVYLLHQWVWSYLLIFISPLGISERAASLIIIPAILLISYCSHKWIEIPGIKLGKSVTKLIKGQQTLPPAPAVKI</sequence>
<dbReference type="InterPro" id="IPR002656">
    <property type="entry name" value="Acyl_transf_3_dom"/>
</dbReference>
<keyword evidence="1" id="KW-1133">Transmembrane helix</keyword>
<feature type="transmembrane region" description="Helical" evidence="1">
    <location>
        <begin position="174"/>
        <end position="192"/>
    </location>
</feature>
<evidence type="ECO:0000313" key="3">
    <source>
        <dbReference type="EMBL" id="OPA92380.1"/>
    </source>
</evidence>
<name>A0A1T2YJJ9_PSEFL</name>
<feature type="transmembrane region" description="Helical" evidence="1">
    <location>
        <begin position="12"/>
        <end position="30"/>
    </location>
</feature>
<feature type="transmembrane region" description="Helical" evidence="1">
    <location>
        <begin position="147"/>
        <end position="167"/>
    </location>
</feature>
<keyword evidence="1" id="KW-0812">Transmembrane</keyword>
<gene>
    <name evidence="3" type="ORF">BFW87_17360</name>
</gene>
<feature type="transmembrane region" description="Helical" evidence="1">
    <location>
        <begin position="204"/>
        <end position="237"/>
    </location>
</feature>
<dbReference type="GO" id="GO:0016020">
    <property type="term" value="C:membrane"/>
    <property type="evidence" value="ECO:0007669"/>
    <property type="project" value="TreeGrafter"/>
</dbReference>
<dbReference type="PANTHER" id="PTHR23028:SF53">
    <property type="entry name" value="ACYL_TRANSF_3 DOMAIN-CONTAINING PROTEIN"/>
    <property type="match status" value="1"/>
</dbReference>
<feature type="domain" description="Acyltransferase 3" evidence="2">
    <location>
        <begin position="10"/>
        <end position="328"/>
    </location>
</feature>
<dbReference type="Pfam" id="PF01757">
    <property type="entry name" value="Acyl_transf_3"/>
    <property type="match status" value="1"/>
</dbReference>
<evidence type="ECO:0000256" key="1">
    <source>
        <dbReference type="SAM" id="Phobius"/>
    </source>
</evidence>
<comment type="caution">
    <text evidence="3">The sequence shown here is derived from an EMBL/GenBank/DDBJ whole genome shotgun (WGS) entry which is preliminary data.</text>
</comment>
<feature type="transmembrane region" description="Helical" evidence="1">
    <location>
        <begin position="97"/>
        <end position="114"/>
    </location>
</feature>
<organism evidence="3 4">
    <name type="scientific">Pseudomonas fluorescens</name>
    <dbReference type="NCBI Taxonomy" id="294"/>
    <lineage>
        <taxon>Bacteria</taxon>
        <taxon>Pseudomonadati</taxon>
        <taxon>Pseudomonadota</taxon>
        <taxon>Gammaproteobacteria</taxon>
        <taxon>Pseudomonadales</taxon>
        <taxon>Pseudomonadaceae</taxon>
        <taxon>Pseudomonas</taxon>
    </lineage>
</organism>
<proteinExistence type="predicted"/>
<evidence type="ECO:0000313" key="4">
    <source>
        <dbReference type="Proteomes" id="UP000190965"/>
    </source>
</evidence>
<protein>
    <recommendedName>
        <fullName evidence="2">Acyltransferase 3 domain-containing protein</fullName>
    </recommendedName>
</protein>
<keyword evidence="1" id="KW-0472">Membrane</keyword>
<feature type="transmembrane region" description="Helical" evidence="1">
    <location>
        <begin position="249"/>
        <end position="267"/>
    </location>
</feature>
<dbReference type="PANTHER" id="PTHR23028">
    <property type="entry name" value="ACETYLTRANSFERASE"/>
    <property type="match status" value="1"/>
</dbReference>
<dbReference type="GO" id="GO:0000271">
    <property type="term" value="P:polysaccharide biosynthetic process"/>
    <property type="evidence" value="ECO:0007669"/>
    <property type="project" value="TreeGrafter"/>
</dbReference>
<dbReference type="EMBL" id="MSDF01000021">
    <property type="protein sequence ID" value="OPA92380.1"/>
    <property type="molecule type" value="Genomic_DNA"/>
</dbReference>
<dbReference type="Proteomes" id="UP000190965">
    <property type="component" value="Unassembled WGS sequence"/>
</dbReference>
<dbReference type="InterPro" id="IPR050879">
    <property type="entry name" value="Acyltransferase_3"/>
</dbReference>
<feature type="transmembrane region" description="Helical" evidence="1">
    <location>
        <begin position="287"/>
        <end position="307"/>
    </location>
</feature>
<evidence type="ECO:0000259" key="2">
    <source>
        <dbReference type="Pfam" id="PF01757"/>
    </source>
</evidence>
<dbReference type="GO" id="GO:0016747">
    <property type="term" value="F:acyltransferase activity, transferring groups other than amino-acyl groups"/>
    <property type="evidence" value="ECO:0007669"/>
    <property type="project" value="InterPro"/>
</dbReference>
<dbReference type="AlphaFoldDB" id="A0A1T2YJJ9"/>
<feature type="transmembrane region" description="Helical" evidence="1">
    <location>
        <begin position="50"/>
        <end position="76"/>
    </location>
</feature>
<accession>A0A1T2YJJ9</accession>
<reference evidence="3 4" key="1">
    <citation type="submission" date="2016-12" db="EMBL/GenBank/DDBJ databases">
        <title>Draft genome sequences of seven strains of Pseudomonas fluorescens that produce 4-formylaminooxyvinylglycine.</title>
        <authorList>
            <person name="Okrent R.A."/>
            <person name="Manning V.A."/>
            <person name="Trippe K.M."/>
        </authorList>
    </citation>
    <scope>NUCLEOTIDE SEQUENCE [LARGE SCALE GENOMIC DNA]</scope>
    <source>
        <strain evidence="3 4">P5A</strain>
    </source>
</reference>